<name>A0A9W3J7S4_BACTU</name>
<sequence>MNLVEVIKHVDENGIEFDIESIEYDAFKKFHITVPQEVFNSKELSFEWGGLLMNDPRFAIYEISGVYVKNGYLNIKGYIR</sequence>
<evidence type="ECO:0000313" key="2">
    <source>
        <dbReference type="Proteomes" id="UP000005259"/>
    </source>
</evidence>
<dbReference type="RefSeq" id="WP_001054913.1">
    <property type="nucleotide sequence ID" value="NC_018500.1"/>
</dbReference>
<dbReference type="Proteomes" id="UP000005259">
    <property type="component" value="Chromosome"/>
</dbReference>
<dbReference type="KEGG" id="bti:BTG_10945"/>
<organism evidence="1 2">
    <name type="scientific">Bacillus thuringiensis HD-771</name>
    <dbReference type="NCBI Taxonomy" id="1218175"/>
    <lineage>
        <taxon>Bacteria</taxon>
        <taxon>Bacillati</taxon>
        <taxon>Bacillota</taxon>
        <taxon>Bacilli</taxon>
        <taxon>Bacillales</taxon>
        <taxon>Bacillaceae</taxon>
        <taxon>Bacillus</taxon>
        <taxon>Bacillus cereus group</taxon>
    </lineage>
</organism>
<gene>
    <name evidence="1" type="ORF">BTG_10945</name>
</gene>
<dbReference type="AlphaFoldDB" id="A0A9W3J7S4"/>
<evidence type="ECO:0000313" key="1">
    <source>
        <dbReference type="EMBL" id="AFQ15651.1"/>
    </source>
</evidence>
<accession>A0A9W3J7S4</accession>
<dbReference type="EMBL" id="CP003752">
    <property type="protein sequence ID" value="AFQ15651.1"/>
    <property type="molecule type" value="Genomic_DNA"/>
</dbReference>
<reference evidence="1 2" key="1">
    <citation type="submission" date="2012-08" db="EMBL/GenBank/DDBJ databases">
        <authorList>
            <person name="Doggett N."/>
            <person name="Teshima H."/>
            <person name="Bruce D."/>
            <person name="Detter J.C."/>
            <person name="Johnson S.L."/>
            <person name="Han C."/>
        </authorList>
    </citation>
    <scope>NUCLEOTIDE SEQUENCE [LARGE SCALE GENOMIC DNA]</scope>
    <source>
        <strain evidence="1 2">HD-771</strain>
    </source>
</reference>
<protein>
    <submittedName>
        <fullName evidence="1">Uncharacterized protein</fullName>
    </submittedName>
</protein>
<proteinExistence type="predicted"/>